<dbReference type="Pfam" id="PF13400">
    <property type="entry name" value="Tad"/>
    <property type="match status" value="1"/>
</dbReference>
<reference evidence="4" key="1">
    <citation type="submission" date="2021-04" db="EMBL/GenBank/DDBJ databases">
        <title>Isolation of p-tert-butylphenol degrading bacteria Sphingobium phenoxybenzoativorans Tas13 from active sludge.</title>
        <authorList>
            <person name="Li Y."/>
        </authorList>
    </citation>
    <scope>NUCLEOTIDE SEQUENCE</scope>
    <source>
        <strain evidence="4">Tas13</strain>
    </source>
</reference>
<feature type="transmembrane region" description="Helical" evidence="2">
    <location>
        <begin position="20"/>
        <end position="42"/>
    </location>
</feature>
<gene>
    <name evidence="4" type="ORF">KFK14_10625</name>
</gene>
<name>A0A975KBW0_9SPHN</name>
<dbReference type="InterPro" id="IPR036465">
    <property type="entry name" value="vWFA_dom_sf"/>
</dbReference>
<organism evidence="4 5">
    <name type="scientific">Sphingobium phenoxybenzoativorans</name>
    <dbReference type="NCBI Taxonomy" id="1592790"/>
    <lineage>
        <taxon>Bacteria</taxon>
        <taxon>Pseudomonadati</taxon>
        <taxon>Pseudomonadota</taxon>
        <taxon>Alphaproteobacteria</taxon>
        <taxon>Sphingomonadales</taxon>
        <taxon>Sphingomonadaceae</taxon>
        <taxon>Sphingobium</taxon>
    </lineage>
</organism>
<evidence type="ECO:0000256" key="1">
    <source>
        <dbReference type="SAM" id="MobiDB-lite"/>
    </source>
</evidence>
<dbReference type="KEGG" id="spph:KFK14_10625"/>
<evidence type="ECO:0000313" key="5">
    <source>
        <dbReference type="Proteomes" id="UP000681425"/>
    </source>
</evidence>
<keyword evidence="2" id="KW-0812">Transmembrane</keyword>
<proteinExistence type="predicted"/>
<dbReference type="SUPFAM" id="SSF53300">
    <property type="entry name" value="vWA-like"/>
    <property type="match status" value="1"/>
</dbReference>
<keyword evidence="2" id="KW-1133">Transmembrane helix</keyword>
<sequence>MTKNGHVLKGFLGRLLQSQAGNVLAMVAAGVFPMLGLLGGGIDMSRIFLAKNRLQFACDSGALAGRKMMGGGAWSANSNKANTTAENIFNANFVSGAYGTSGLTKAFSEDAGNVTGTASVVVPMMIMKVFGFTNKTINVTCSAEMRIPNTDVMFVLDTTGSMGSKANSSDSMTKINGLKLAVKCFYEALAKLDINDANCGSTPSGGNSANVQLRFGFVPYSSNVNVGGLLSNDWIADNADYQSRESNPDGGWVYYSGDSTTTTYASNQNSCNPPANTKTTVDNSPSSGFRTTNGDWYSCTYSGWTGKYTVYQNRYTNYVEQPTYAYTYRKKTFDVSALKAGGYSWNSSVNLPIGYANAMTSVAWDGCIEERQTWKNNDGNATDDYSPVPASAYDMDIDMVPSTGNPATQWKPLLPNAVWGRYNSSGNNSYANVTSTSDLSRNYSYACPVASRKLQEYPTANNFKNYVNSLSASGNTYHDIGLVWGARLMSPTGLFASENAFTPEGGQIERHLIFMTDGDTVTSNTGYTSQGVAWWDRRQTTDSSAPSNGILDDTVNARTTALCTAIKNKNITLWVISYGSGVSSAAQTRLQNCASPGRFYSASDSASLIAQFKAIADEISQLRLTN</sequence>
<dbReference type="EMBL" id="CP073910">
    <property type="protein sequence ID" value="QUT07788.1"/>
    <property type="molecule type" value="Genomic_DNA"/>
</dbReference>
<dbReference type="AlphaFoldDB" id="A0A975KBW0"/>
<keyword evidence="5" id="KW-1185">Reference proteome</keyword>
<dbReference type="InterPro" id="IPR028087">
    <property type="entry name" value="Tad_N"/>
</dbReference>
<feature type="region of interest" description="Disordered" evidence="1">
    <location>
        <begin position="265"/>
        <end position="287"/>
    </location>
</feature>
<evidence type="ECO:0000256" key="2">
    <source>
        <dbReference type="SAM" id="Phobius"/>
    </source>
</evidence>
<evidence type="ECO:0000259" key="3">
    <source>
        <dbReference type="Pfam" id="PF13400"/>
    </source>
</evidence>
<protein>
    <submittedName>
        <fullName evidence="4">TadE/TadG family protein</fullName>
    </submittedName>
</protein>
<dbReference type="RefSeq" id="WP_212610762.1">
    <property type="nucleotide sequence ID" value="NZ_CP073910.1"/>
</dbReference>
<evidence type="ECO:0000313" key="4">
    <source>
        <dbReference type="EMBL" id="QUT07788.1"/>
    </source>
</evidence>
<dbReference type="Proteomes" id="UP000681425">
    <property type="component" value="Chromosome"/>
</dbReference>
<dbReference type="Gene3D" id="3.40.50.410">
    <property type="entry name" value="von Willebrand factor, type A domain"/>
    <property type="match status" value="2"/>
</dbReference>
<feature type="domain" description="Putative Flp pilus-assembly TadG-like N-terminal" evidence="3">
    <location>
        <begin position="21"/>
        <end position="65"/>
    </location>
</feature>
<keyword evidence="2" id="KW-0472">Membrane</keyword>
<accession>A0A975KBW0</accession>